<evidence type="ECO:0000313" key="4">
    <source>
        <dbReference type="EMBL" id="WPU66315.1"/>
    </source>
</evidence>
<dbReference type="PANTHER" id="PTHR43420">
    <property type="entry name" value="ACETYLTRANSFERASE"/>
    <property type="match status" value="1"/>
</dbReference>
<dbReference type="AlphaFoldDB" id="A0AAX4HTP5"/>
<evidence type="ECO:0000259" key="3">
    <source>
        <dbReference type="PROSITE" id="PS51186"/>
    </source>
</evidence>
<evidence type="ECO:0000256" key="1">
    <source>
        <dbReference type="ARBA" id="ARBA00022679"/>
    </source>
</evidence>
<gene>
    <name evidence="4" type="ORF">SOO65_06105</name>
</gene>
<keyword evidence="2 4" id="KW-0012">Acyltransferase</keyword>
<dbReference type="InterPro" id="IPR000182">
    <property type="entry name" value="GNAT_dom"/>
</dbReference>
<accession>A0AAX4HTP5</accession>
<dbReference type="KEGG" id="psti:SOO65_06105"/>
<evidence type="ECO:0000256" key="2">
    <source>
        <dbReference type="ARBA" id="ARBA00023315"/>
    </source>
</evidence>
<dbReference type="Pfam" id="PF00583">
    <property type="entry name" value="Acetyltransf_1"/>
    <property type="match status" value="1"/>
</dbReference>
<dbReference type="CDD" id="cd04301">
    <property type="entry name" value="NAT_SF"/>
    <property type="match status" value="1"/>
</dbReference>
<name>A0AAX4HTP5_9BACT</name>
<dbReference type="Gene3D" id="3.40.630.30">
    <property type="match status" value="1"/>
</dbReference>
<reference evidence="4 5" key="1">
    <citation type="submission" date="2023-11" db="EMBL/GenBank/DDBJ databases">
        <title>Peredibacter starrii A3.12.</title>
        <authorList>
            <person name="Mitchell R.J."/>
        </authorList>
    </citation>
    <scope>NUCLEOTIDE SEQUENCE [LARGE SCALE GENOMIC DNA]</scope>
    <source>
        <strain evidence="4 5">A3.12</strain>
    </source>
</reference>
<dbReference type="InterPro" id="IPR050680">
    <property type="entry name" value="YpeA/RimI_acetyltransf"/>
</dbReference>
<keyword evidence="5" id="KW-1185">Reference proteome</keyword>
<proteinExistence type="predicted"/>
<protein>
    <submittedName>
        <fullName evidence="4">GNAT family N-acetyltransferase</fullName>
        <ecNumber evidence="4">2.3.1.-</ecNumber>
    </submittedName>
</protein>
<evidence type="ECO:0000313" key="5">
    <source>
        <dbReference type="Proteomes" id="UP001324634"/>
    </source>
</evidence>
<dbReference type="EC" id="2.3.1.-" evidence="4"/>
<sequence length="148" mass="16761">MNTTGNFHELGPASNLNDVAQMDEKHFPHPWKPLDWKELDFSKHLLYSWSGEKLEAFALFGLVPGDGTAHLYKIQIDPALQGKGVSLPFWSAILENLRQKNVKNIYLEVESSNDRAIGFYKKVGFSCLRRVKGYYSNGSDGLMLQITL</sequence>
<dbReference type="PANTHER" id="PTHR43420:SF12">
    <property type="entry name" value="N-ACETYLTRANSFERASE DOMAIN-CONTAINING PROTEIN"/>
    <property type="match status" value="1"/>
</dbReference>
<dbReference type="SUPFAM" id="SSF55729">
    <property type="entry name" value="Acyl-CoA N-acyltransferases (Nat)"/>
    <property type="match status" value="1"/>
</dbReference>
<dbReference type="GO" id="GO:0016747">
    <property type="term" value="F:acyltransferase activity, transferring groups other than amino-acyl groups"/>
    <property type="evidence" value="ECO:0007669"/>
    <property type="project" value="InterPro"/>
</dbReference>
<keyword evidence="1 4" id="KW-0808">Transferase</keyword>
<feature type="domain" description="N-acetyltransferase" evidence="3">
    <location>
        <begin position="5"/>
        <end position="148"/>
    </location>
</feature>
<organism evidence="4 5">
    <name type="scientific">Peredibacter starrii</name>
    <dbReference type="NCBI Taxonomy" id="28202"/>
    <lineage>
        <taxon>Bacteria</taxon>
        <taxon>Pseudomonadati</taxon>
        <taxon>Bdellovibrionota</taxon>
        <taxon>Bacteriovoracia</taxon>
        <taxon>Bacteriovoracales</taxon>
        <taxon>Bacteriovoracaceae</taxon>
        <taxon>Peredibacter</taxon>
    </lineage>
</organism>
<dbReference type="RefSeq" id="WP_321398408.1">
    <property type="nucleotide sequence ID" value="NZ_CP139487.1"/>
</dbReference>
<dbReference type="Proteomes" id="UP001324634">
    <property type="component" value="Chromosome"/>
</dbReference>
<dbReference type="EMBL" id="CP139487">
    <property type="protein sequence ID" value="WPU66315.1"/>
    <property type="molecule type" value="Genomic_DNA"/>
</dbReference>
<dbReference type="PROSITE" id="PS51186">
    <property type="entry name" value="GNAT"/>
    <property type="match status" value="1"/>
</dbReference>
<dbReference type="InterPro" id="IPR016181">
    <property type="entry name" value="Acyl_CoA_acyltransferase"/>
</dbReference>